<dbReference type="InterPro" id="IPR036291">
    <property type="entry name" value="NAD(P)-bd_dom_sf"/>
</dbReference>
<dbReference type="EMBL" id="LSRX01002141">
    <property type="protein sequence ID" value="OLP76098.1"/>
    <property type="molecule type" value="Genomic_DNA"/>
</dbReference>
<dbReference type="GO" id="GO:0016491">
    <property type="term" value="F:oxidoreductase activity"/>
    <property type="evidence" value="ECO:0007669"/>
    <property type="project" value="InterPro"/>
</dbReference>
<protein>
    <submittedName>
        <fullName evidence="1">Octopine dehydrogenase</fullName>
    </submittedName>
</protein>
<dbReference type="Pfam" id="PF02317">
    <property type="entry name" value="Octopine_DH"/>
    <property type="match status" value="1"/>
</dbReference>
<dbReference type="InterPro" id="IPR051729">
    <property type="entry name" value="Opine/Lysopine_DH"/>
</dbReference>
<dbReference type="SUPFAM" id="SSF51735">
    <property type="entry name" value="NAD(P)-binding Rossmann-fold domains"/>
    <property type="match status" value="1"/>
</dbReference>
<proteinExistence type="predicted"/>
<dbReference type="SUPFAM" id="SSF48179">
    <property type="entry name" value="6-phosphogluconate dehydrogenase C-terminal domain-like"/>
    <property type="match status" value="1"/>
</dbReference>
<organism evidence="1 2">
    <name type="scientific">Symbiodinium microadriaticum</name>
    <name type="common">Dinoflagellate</name>
    <name type="synonym">Zooxanthella microadriatica</name>
    <dbReference type="NCBI Taxonomy" id="2951"/>
    <lineage>
        <taxon>Eukaryota</taxon>
        <taxon>Sar</taxon>
        <taxon>Alveolata</taxon>
        <taxon>Dinophyceae</taxon>
        <taxon>Suessiales</taxon>
        <taxon>Symbiodiniaceae</taxon>
        <taxon>Symbiodinium</taxon>
    </lineage>
</organism>
<name>A0A1Q9BZJ4_SYMMI</name>
<keyword evidence="2" id="KW-1185">Reference proteome</keyword>
<dbReference type="Gene3D" id="3.40.50.720">
    <property type="entry name" value="NAD(P)-binding Rossmann-like Domain"/>
    <property type="match status" value="1"/>
</dbReference>
<dbReference type="InterPro" id="IPR008927">
    <property type="entry name" value="6-PGluconate_DH-like_C_sf"/>
</dbReference>
<evidence type="ECO:0000313" key="2">
    <source>
        <dbReference type="Proteomes" id="UP000186817"/>
    </source>
</evidence>
<dbReference type="PANTHER" id="PTHR38015:SF1">
    <property type="entry name" value="OPINE DEHYDROGENASE DOMAIN-CONTAINING PROTEIN"/>
    <property type="match status" value="1"/>
</dbReference>
<dbReference type="PANTHER" id="PTHR38015">
    <property type="entry name" value="BLR6086 PROTEIN"/>
    <property type="match status" value="1"/>
</dbReference>
<dbReference type="InterPro" id="IPR013328">
    <property type="entry name" value="6PGD_dom2"/>
</dbReference>
<dbReference type="OrthoDB" id="6058913at2759"/>
<sequence>MASVLVCGGGNAAQVVSCLFASRYKVTAISLYADEAERWDKAVKEAKGMTCNFQGTNKAVNSMPDLITKDPSAVKNCDVVLFTVPSSFHEQYFRALEPFVQKGTIFAVMPARSGCDFLFKKVMGEKADTLGLAAFETLPWACRFNDWGKTATVLGTKESISAAVVPPLTKSKLDVILKLQGLLGVEPKIVECPNVMSISLGNPGQVIHPGVTYGKWHSWDGKPLPQKPLFYHGVDTQTADVLEGISGDITAICKALKTLDPNFDCSEVKTIMEWYMASYSTSIADGSTLQKAMSTNSAYEGLCHPMKESGGGYVPDFQFRYLSEDVPTGLCFSRGVAELLNVKTPTIDKVLTWAQGKLSKEFLKDGKMNGKDIKDTRAPQAFGVTSKDMLCSFLRIKKEATCCAGICK</sequence>
<dbReference type="OMA" id="KTYNWAR"/>
<dbReference type="AlphaFoldDB" id="A0A1Q9BZJ4"/>
<reference evidence="1 2" key="1">
    <citation type="submission" date="2016-02" db="EMBL/GenBank/DDBJ databases">
        <title>Genome analysis of coral dinoflagellate symbionts highlights evolutionary adaptations to a symbiotic lifestyle.</title>
        <authorList>
            <person name="Aranda M."/>
            <person name="Li Y."/>
            <person name="Liew Y.J."/>
            <person name="Baumgarten S."/>
            <person name="Simakov O."/>
            <person name="Wilson M."/>
            <person name="Piel J."/>
            <person name="Ashoor H."/>
            <person name="Bougouffa S."/>
            <person name="Bajic V.B."/>
            <person name="Ryu T."/>
            <person name="Ravasi T."/>
            <person name="Bayer T."/>
            <person name="Micklem G."/>
            <person name="Kim H."/>
            <person name="Bhak J."/>
            <person name="Lajeunesse T.C."/>
            <person name="Voolstra C.R."/>
        </authorList>
    </citation>
    <scope>NUCLEOTIDE SEQUENCE [LARGE SCALE GENOMIC DNA]</scope>
    <source>
        <strain evidence="1 2">CCMP2467</strain>
    </source>
</reference>
<dbReference type="InterPro" id="IPR003421">
    <property type="entry name" value="Opine_DH"/>
</dbReference>
<comment type="caution">
    <text evidence="1">The sequence shown here is derived from an EMBL/GenBank/DDBJ whole genome shotgun (WGS) entry which is preliminary data.</text>
</comment>
<accession>A0A1Q9BZJ4</accession>
<dbReference type="Proteomes" id="UP000186817">
    <property type="component" value="Unassembled WGS sequence"/>
</dbReference>
<gene>
    <name evidence="1" type="primary">odh1</name>
    <name evidence="1" type="ORF">AK812_SmicGene44014</name>
</gene>
<evidence type="ECO:0000313" key="1">
    <source>
        <dbReference type="EMBL" id="OLP76098.1"/>
    </source>
</evidence>
<dbReference type="Gene3D" id="1.10.1040.10">
    <property type="entry name" value="N-(1-d-carboxylethyl)-l-norvaline Dehydrogenase, domain 2"/>
    <property type="match status" value="1"/>
</dbReference>